<dbReference type="Proteomes" id="UP000742786">
    <property type="component" value="Unassembled WGS sequence"/>
</dbReference>
<evidence type="ECO:0000313" key="7">
    <source>
        <dbReference type="EMBL" id="CAG4882431.1"/>
    </source>
</evidence>
<dbReference type="PANTHER" id="PTHR14226:SF76">
    <property type="entry name" value="NTE FAMILY PROTEIN RSSA"/>
    <property type="match status" value="1"/>
</dbReference>
<dbReference type="InterPro" id="IPR016035">
    <property type="entry name" value="Acyl_Trfase/lysoPLipase"/>
</dbReference>
<evidence type="ECO:0000256" key="3">
    <source>
        <dbReference type="ARBA" id="ARBA00023098"/>
    </source>
</evidence>
<feature type="active site" description="Proton acceptor" evidence="4">
    <location>
        <position position="190"/>
    </location>
</feature>
<reference evidence="7" key="1">
    <citation type="submission" date="2021-04" db="EMBL/GenBank/DDBJ databases">
        <authorList>
            <person name="Hornung B."/>
        </authorList>
    </citation>
    <scope>NUCLEOTIDE SEQUENCE</scope>
    <source>
        <strain evidence="7">G5G6</strain>
    </source>
</reference>
<dbReference type="EMBL" id="CAJQUM010000001">
    <property type="protein sequence ID" value="CAG4882431.1"/>
    <property type="molecule type" value="Genomic_DNA"/>
</dbReference>
<feature type="active site" description="Nucleophile" evidence="4">
    <location>
        <position position="78"/>
    </location>
</feature>
<dbReference type="PROSITE" id="PS51635">
    <property type="entry name" value="PNPLA"/>
    <property type="match status" value="1"/>
</dbReference>
<dbReference type="CDD" id="cd07205">
    <property type="entry name" value="Pat_PNPLA6_PNPLA7_NTE1_like"/>
    <property type="match status" value="1"/>
</dbReference>
<sequence>MSAIFPRCLLLLLALCLAACTTVPIPPATVVPIVQPPRPAPRIALALGGGAARGFAHIGVIKALEAQGIQLDIIACTSAGAAVGALYAAGNNGFELQMIALQMQESEVSDWSLPDRGIFKGDALQNFINRAVNNRSLEKLKRQIGVVATDLHSGEMIVFRTGNTGMAVRASSSVPGVFQPVSINGREYVDGGLVSPVPVRVARAMGADFVIAVDISAKPQYGKTESSIDVWLQSFAIMQQSVSRNELGEANVVVRPSLPDIKRTDFQDRNIAILAGEQAVAAILPELKAKLQALREAP</sequence>
<evidence type="ECO:0000259" key="6">
    <source>
        <dbReference type="PROSITE" id="PS51635"/>
    </source>
</evidence>
<accession>A0A916J375</accession>
<keyword evidence="1 4" id="KW-0378">Hydrolase</keyword>
<evidence type="ECO:0000256" key="5">
    <source>
        <dbReference type="SAM" id="SignalP"/>
    </source>
</evidence>
<feature type="signal peptide" evidence="5">
    <location>
        <begin position="1"/>
        <end position="18"/>
    </location>
</feature>
<evidence type="ECO:0000256" key="4">
    <source>
        <dbReference type="PROSITE-ProRule" id="PRU01161"/>
    </source>
</evidence>
<keyword evidence="5" id="KW-0732">Signal</keyword>
<dbReference type="GO" id="GO:0016787">
    <property type="term" value="F:hydrolase activity"/>
    <property type="evidence" value="ECO:0007669"/>
    <property type="project" value="UniProtKB-UniRule"/>
</dbReference>
<dbReference type="PANTHER" id="PTHR14226">
    <property type="entry name" value="NEUROPATHY TARGET ESTERASE/SWISS CHEESE D.MELANOGASTER"/>
    <property type="match status" value="1"/>
</dbReference>
<gene>
    <name evidence="7" type="ORF">GTOL_10313</name>
</gene>
<dbReference type="InterPro" id="IPR050301">
    <property type="entry name" value="NTE"/>
</dbReference>
<evidence type="ECO:0000313" key="8">
    <source>
        <dbReference type="Proteomes" id="UP000742786"/>
    </source>
</evidence>
<comment type="caution">
    <text evidence="7">The sequence shown here is derived from an EMBL/GenBank/DDBJ whole genome shotgun (WGS) entry which is preliminary data.</text>
</comment>
<dbReference type="AlphaFoldDB" id="A0A916J375"/>
<feature type="short sequence motif" description="DGA/G" evidence="4">
    <location>
        <begin position="190"/>
        <end position="192"/>
    </location>
</feature>
<feature type="chain" id="PRO_5037839039" evidence="5">
    <location>
        <begin position="19"/>
        <end position="298"/>
    </location>
</feature>
<dbReference type="Gene3D" id="3.40.1090.10">
    <property type="entry name" value="Cytosolic phospholipase A2 catalytic domain"/>
    <property type="match status" value="1"/>
</dbReference>
<dbReference type="InterPro" id="IPR002641">
    <property type="entry name" value="PNPLA_dom"/>
</dbReference>
<protein>
    <submittedName>
        <fullName evidence="7">NTE family protein</fullName>
    </submittedName>
</protein>
<dbReference type="RefSeq" id="WP_220634503.1">
    <property type="nucleotide sequence ID" value="NZ_CAJQUM010000001.1"/>
</dbReference>
<proteinExistence type="predicted"/>
<keyword evidence="2 4" id="KW-0442">Lipid degradation</keyword>
<organism evidence="7 8">
    <name type="scientific">Georgfuchsia toluolica</name>
    <dbReference type="NCBI Taxonomy" id="424218"/>
    <lineage>
        <taxon>Bacteria</taxon>
        <taxon>Pseudomonadati</taxon>
        <taxon>Pseudomonadota</taxon>
        <taxon>Betaproteobacteria</taxon>
        <taxon>Nitrosomonadales</taxon>
        <taxon>Sterolibacteriaceae</taxon>
        <taxon>Georgfuchsia</taxon>
    </lineage>
</organism>
<dbReference type="GO" id="GO:0016042">
    <property type="term" value="P:lipid catabolic process"/>
    <property type="evidence" value="ECO:0007669"/>
    <property type="project" value="UniProtKB-UniRule"/>
</dbReference>
<keyword evidence="8" id="KW-1185">Reference proteome</keyword>
<evidence type="ECO:0000256" key="1">
    <source>
        <dbReference type="ARBA" id="ARBA00022801"/>
    </source>
</evidence>
<feature type="domain" description="PNPLA" evidence="6">
    <location>
        <begin position="45"/>
        <end position="203"/>
    </location>
</feature>
<dbReference type="SUPFAM" id="SSF52151">
    <property type="entry name" value="FabD/lysophospholipase-like"/>
    <property type="match status" value="1"/>
</dbReference>
<keyword evidence="3 4" id="KW-0443">Lipid metabolism</keyword>
<evidence type="ECO:0000256" key="2">
    <source>
        <dbReference type="ARBA" id="ARBA00022963"/>
    </source>
</evidence>
<name>A0A916J375_9PROT</name>
<comment type="caution">
    <text evidence="4">Lacks conserved residue(s) required for the propagation of feature annotation.</text>
</comment>
<dbReference type="Pfam" id="PF01734">
    <property type="entry name" value="Patatin"/>
    <property type="match status" value="1"/>
</dbReference>